<dbReference type="EMBL" id="JAPDMQ010000610">
    <property type="protein sequence ID" value="KAK0522140.1"/>
    <property type="molecule type" value="Genomic_DNA"/>
</dbReference>
<dbReference type="AlphaFoldDB" id="A0AAN6JHK4"/>
<feature type="compositionally biased region" description="Basic and acidic residues" evidence="5">
    <location>
        <begin position="67"/>
        <end position="76"/>
    </location>
</feature>
<keyword evidence="9" id="KW-1185">Reference proteome</keyword>
<evidence type="ECO:0000256" key="4">
    <source>
        <dbReference type="PROSITE-ProRule" id="PRU00175"/>
    </source>
</evidence>
<dbReference type="PROSITE" id="PS00518">
    <property type="entry name" value="ZF_RING_1"/>
    <property type="match status" value="1"/>
</dbReference>
<sequence length="919" mass="99122">MKFAKTYIETLASSHFPDEWKRGAVDYRQLKKLINGVVDELESLGLGADVLKDLLVPPAEEVSGSQHEGHEQERDNAQQQQHSAAAASLHAPPQHHRETPAEQWIDTLPSSAQARSLSRQRTASADSGSYGHTSSSGSDHDHDHDHNDQSITGDSLLAPPPSGTHKKRRKSSHTATAKTPADLMRTHDTLMRRAESATSSASASSSSDSAGAKTSSFSAHSAGAGSSKSNGSATSQADKLNDTASDAASDASSDWAKPAKPFHSADEGKSHLDSEGRRWLNGKDGRRARAEYELGGTPEHPIPRVRLFIESPIASDDEEDDSEDTNDAAESHDEGGDNSEPLHTFPASASMSSSRSGFSASGTVRPASTKAGDSPVTLRGRSTDSPASSLIARTPVITTAGVAADEAEAAGKLEALPEPALDALHPDSAHLDGSDADRRNRRRRHLSPSSGRRYRRREITIPLTADTEFLESLTGALQNLSRIQEQQREHFVAATENLCSSIARVASPYATPNDMYVWREIFALWVDSQIFESSRERDRGELSVEESEVRLKKFAEELAKRGWIARPAFISEDAADVAAVEAEQEGGATAAAGGVKKKKGATLFRLGHPHTPHHSHKQPETMTMADGTVVHVSHDSRTQSALDDFLKLNVELLDVKKFQAVNVEAARKILKKHDKRTALTAAHDLRAFMALQEREREQLLKSSAQMVGGDGVAGGSGLSGAERLNLMEINGGIAPRPLSQAPHALPLANFDALSLSGRSGPSTLSGSSSSSRELTTMTHPSLAALLPTSTTGLMGGSLPHILLSLFTTTLLPILPSIDESSCVICTSVAWRPVRLVCGHLFCIRCLVKLQRQHRDDCPLCRAPLAVKKADGSNLDEAMGNLLKTYFPEEVREKQRENDREVQAEEEKEMGLEKTHCIIC</sequence>
<keyword evidence="3" id="KW-0862">Zinc</keyword>
<evidence type="ECO:0000259" key="7">
    <source>
        <dbReference type="PROSITE" id="PS51382"/>
    </source>
</evidence>
<feature type="compositionally biased region" description="Low complexity" evidence="5">
    <location>
        <begin position="347"/>
        <end position="361"/>
    </location>
</feature>
<feature type="compositionally biased region" description="Basic and acidic residues" evidence="5">
    <location>
        <begin position="424"/>
        <end position="438"/>
    </location>
</feature>
<dbReference type="SUPFAM" id="SSF57850">
    <property type="entry name" value="RING/U-box"/>
    <property type="match status" value="1"/>
</dbReference>
<dbReference type="InterPro" id="IPR017907">
    <property type="entry name" value="Znf_RING_CS"/>
</dbReference>
<reference evidence="8" key="1">
    <citation type="journal article" date="2023" name="PhytoFront">
        <title>Draft Genome Resources of Seven Strains of Tilletia horrida, Causal Agent of Kernel Smut of Rice.</title>
        <authorList>
            <person name="Khanal S."/>
            <person name="Antony Babu S."/>
            <person name="Zhou X.G."/>
        </authorList>
    </citation>
    <scope>NUCLEOTIDE SEQUENCE</scope>
    <source>
        <strain evidence="8">TX3</strain>
    </source>
</reference>
<evidence type="ECO:0000256" key="3">
    <source>
        <dbReference type="ARBA" id="ARBA00022833"/>
    </source>
</evidence>
<feature type="compositionally biased region" description="Low complexity" evidence="5">
    <location>
        <begin position="77"/>
        <end position="92"/>
    </location>
</feature>
<evidence type="ECO:0000313" key="9">
    <source>
        <dbReference type="Proteomes" id="UP001176521"/>
    </source>
</evidence>
<feature type="compositionally biased region" description="Low complexity" evidence="5">
    <location>
        <begin position="112"/>
        <end position="137"/>
    </location>
</feature>
<dbReference type="Pfam" id="PF03105">
    <property type="entry name" value="SPX"/>
    <property type="match status" value="1"/>
</dbReference>
<keyword evidence="2 4" id="KW-0863">Zinc-finger</keyword>
<dbReference type="InterPro" id="IPR013083">
    <property type="entry name" value="Znf_RING/FYVE/PHD"/>
</dbReference>
<evidence type="ECO:0000256" key="1">
    <source>
        <dbReference type="ARBA" id="ARBA00022723"/>
    </source>
</evidence>
<evidence type="ECO:0000256" key="5">
    <source>
        <dbReference type="SAM" id="MobiDB-lite"/>
    </source>
</evidence>
<comment type="caution">
    <text evidence="8">The sequence shown here is derived from an EMBL/GenBank/DDBJ whole genome shotgun (WGS) entry which is preliminary data.</text>
</comment>
<dbReference type="InterPro" id="IPR004331">
    <property type="entry name" value="SPX_dom"/>
</dbReference>
<feature type="compositionally biased region" description="Basic residues" evidence="5">
    <location>
        <begin position="439"/>
        <end position="453"/>
    </location>
</feature>
<protein>
    <recommendedName>
        <fullName evidence="10">RING-type domain-containing protein</fullName>
    </recommendedName>
</protein>
<feature type="region of interest" description="Disordered" evidence="5">
    <location>
        <begin position="112"/>
        <end position="391"/>
    </location>
</feature>
<gene>
    <name evidence="8" type="ORF">OC842_006558</name>
</gene>
<evidence type="ECO:0000313" key="8">
    <source>
        <dbReference type="EMBL" id="KAK0522140.1"/>
    </source>
</evidence>
<evidence type="ECO:0008006" key="10">
    <source>
        <dbReference type="Google" id="ProtNLM"/>
    </source>
</evidence>
<dbReference type="InterPro" id="IPR001841">
    <property type="entry name" value="Znf_RING"/>
</dbReference>
<feature type="compositionally biased region" description="Basic and acidic residues" evidence="5">
    <location>
        <begin position="263"/>
        <end position="292"/>
    </location>
</feature>
<dbReference type="GO" id="GO:0008270">
    <property type="term" value="F:zinc ion binding"/>
    <property type="evidence" value="ECO:0007669"/>
    <property type="project" value="UniProtKB-KW"/>
</dbReference>
<keyword evidence="1" id="KW-0479">Metal-binding</keyword>
<feature type="compositionally biased region" description="Basic and acidic residues" evidence="5">
    <location>
        <begin position="138"/>
        <end position="148"/>
    </location>
</feature>
<feature type="domain" description="SPX" evidence="7">
    <location>
        <begin position="1"/>
        <end position="687"/>
    </location>
</feature>
<feature type="compositionally biased region" description="Low complexity" evidence="5">
    <location>
        <begin position="196"/>
        <end position="254"/>
    </location>
</feature>
<proteinExistence type="predicted"/>
<dbReference type="PROSITE" id="PS50089">
    <property type="entry name" value="ZF_RING_2"/>
    <property type="match status" value="1"/>
</dbReference>
<dbReference type="PANTHER" id="PTHR23327">
    <property type="entry name" value="RING FINGER PROTEIN 127"/>
    <property type="match status" value="1"/>
</dbReference>
<name>A0AAN6JHK4_9BASI</name>
<feature type="domain" description="RING-type" evidence="6">
    <location>
        <begin position="822"/>
        <end position="861"/>
    </location>
</feature>
<feature type="compositionally biased region" description="Acidic residues" evidence="5">
    <location>
        <begin position="315"/>
        <end position="327"/>
    </location>
</feature>
<dbReference type="PANTHER" id="PTHR23327:SF51">
    <property type="entry name" value="TRANSCRIPTIONAL REGULATOR OF YEAST FORM ADHERENCE 3"/>
    <property type="match status" value="1"/>
</dbReference>
<dbReference type="Pfam" id="PF13920">
    <property type="entry name" value="zf-C3HC4_3"/>
    <property type="match status" value="1"/>
</dbReference>
<organism evidence="8 9">
    <name type="scientific">Tilletia horrida</name>
    <dbReference type="NCBI Taxonomy" id="155126"/>
    <lineage>
        <taxon>Eukaryota</taxon>
        <taxon>Fungi</taxon>
        <taxon>Dikarya</taxon>
        <taxon>Basidiomycota</taxon>
        <taxon>Ustilaginomycotina</taxon>
        <taxon>Exobasidiomycetes</taxon>
        <taxon>Tilletiales</taxon>
        <taxon>Tilletiaceae</taxon>
        <taxon>Tilletia</taxon>
    </lineage>
</organism>
<dbReference type="Gene3D" id="3.30.40.10">
    <property type="entry name" value="Zinc/RING finger domain, C3HC4 (zinc finger)"/>
    <property type="match status" value="1"/>
</dbReference>
<dbReference type="SMART" id="SM00184">
    <property type="entry name" value="RING"/>
    <property type="match status" value="1"/>
</dbReference>
<dbReference type="Proteomes" id="UP001176521">
    <property type="component" value="Unassembled WGS sequence"/>
</dbReference>
<evidence type="ECO:0000259" key="6">
    <source>
        <dbReference type="PROSITE" id="PS50089"/>
    </source>
</evidence>
<accession>A0AAN6JHK4</accession>
<feature type="compositionally biased region" description="Basic and acidic residues" evidence="5">
    <location>
        <begin position="184"/>
        <end position="195"/>
    </location>
</feature>
<dbReference type="PROSITE" id="PS51382">
    <property type="entry name" value="SPX"/>
    <property type="match status" value="1"/>
</dbReference>
<feature type="region of interest" description="Disordered" evidence="5">
    <location>
        <begin position="419"/>
        <end position="453"/>
    </location>
</feature>
<evidence type="ECO:0000256" key="2">
    <source>
        <dbReference type="ARBA" id="ARBA00022771"/>
    </source>
</evidence>
<feature type="region of interest" description="Disordered" evidence="5">
    <location>
        <begin position="60"/>
        <end position="98"/>
    </location>
</feature>